<dbReference type="InterPro" id="IPR050388">
    <property type="entry name" value="ABC_Ni/Peptide_Import"/>
</dbReference>
<evidence type="ECO:0000256" key="1">
    <source>
        <dbReference type="ARBA" id="ARBA00004417"/>
    </source>
</evidence>
<gene>
    <name evidence="11" type="ORF">sS8_4969</name>
</gene>
<evidence type="ECO:0000256" key="4">
    <source>
        <dbReference type="ARBA" id="ARBA00022475"/>
    </source>
</evidence>
<evidence type="ECO:0000256" key="3">
    <source>
        <dbReference type="ARBA" id="ARBA00022448"/>
    </source>
</evidence>
<dbReference type="RefSeq" id="WP_232020416.1">
    <property type="nucleotide sequence ID" value="NZ_AP017928.1"/>
</dbReference>
<dbReference type="GO" id="GO:0005524">
    <property type="term" value="F:ATP binding"/>
    <property type="evidence" value="ECO:0007669"/>
    <property type="project" value="UniProtKB-KW"/>
</dbReference>
<dbReference type="GO" id="GO:0016887">
    <property type="term" value="F:ATP hydrolysis activity"/>
    <property type="evidence" value="ECO:0007669"/>
    <property type="project" value="InterPro"/>
</dbReference>
<dbReference type="CDD" id="cd03257">
    <property type="entry name" value="ABC_NikE_OppD_transporters"/>
    <property type="match status" value="2"/>
</dbReference>
<evidence type="ECO:0000313" key="12">
    <source>
        <dbReference type="Proteomes" id="UP000266313"/>
    </source>
</evidence>
<dbReference type="GO" id="GO:0015833">
    <property type="term" value="P:peptide transport"/>
    <property type="evidence" value="ECO:0007669"/>
    <property type="project" value="InterPro"/>
</dbReference>
<sequence>MNAASEVLDAKTRPDAAGALLSVSDLHVSFRQGTELVPAVSGVSFHIDKGETFALVGESGSGKTVTALAVLRLLPHNARITKGRVMLGSTELFRLPEYAMGAIRGLRIGIIFQDPMSSLNPVMTVGRQIGEVLRLQRGLQGRPARNRALELLDHVGLPNPERHLDEYPHQLSGGMRQRVMIAIALAGEPDLLIADEPTTALDVTIQAQILELLERLKRDSGMALWLITHDLGIVAELADRVAVMQAGKIVEQSGREGFFEKPEHPYSRELFTAMPRLDACLARPETHHSDPLLEVEDLKVHFPIKRGIFQRTVDYVRAVDGVSFSVAQGETLALVGESGCGKTTLGKGILNLIGHSGGRIRFDGADISGLRGEERRKRYAEMQIVFQDPYSSMNPRMIVGDIVEEGLLALHPSMGEHERRERSEELLEGVGLPKDARLRYPHEFSGGQRQRICIARALAVDPKLIVCDEPTSALDVSVQAQILKLLRDLRDRRGLSYLFITHDLAVVAELADRVAVMHGGKIVEMGATQQVLFKPAHPYTKRLLEAVPKLRKG</sequence>
<dbReference type="Gene3D" id="3.40.50.300">
    <property type="entry name" value="P-loop containing nucleotide triphosphate hydrolases"/>
    <property type="match status" value="2"/>
</dbReference>
<dbReference type="Pfam" id="PF08352">
    <property type="entry name" value="oligo_HPY"/>
    <property type="match status" value="2"/>
</dbReference>
<dbReference type="InterPro" id="IPR027417">
    <property type="entry name" value="P-loop_NTPase"/>
</dbReference>
<dbReference type="GO" id="GO:0055085">
    <property type="term" value="P:transmembrane transport"/>
    <property type="evidence" value="ECO:0007669"/>
    <property type="project" value="UniProtKB-ARBA"/>
</dbReference>
<dbReference type="GO" id="GO:0005886">
    <property type="term" value="C:plasma membrane"/>
    <property type="evidence" value="ECO:0007669"/>
    <property type="project" value="UniProtKB-SubCell"/>
</dbReference>
<dbReference type="Pfam" id="PF00005">
    <property type="entry name" value="ABC_tran"/>
    <property type="match status" value="2"/>
</dbReference>
<evidence type="ECO:0000256" key="7">
    <source>
        <dbReference type="ARBA" id="ARBA00023136"/>
    </source>
</evidence>
<dbReference type="FunFam" id="3.40.50.300:FF:000016">
    <property type="entry name" value="Oligopeptide ABC transporter ATP-binding component"/>
    <property type="match status" value="2"/>
</dbReference>
<evidence type="ECO:0000256" key="6">
    <source>
        <dbReference type="ARBA" id="ARBA00022840"/>
    </source>
</evidence>
<dbReference type="EMBL" id="AP017928">
    <property type="protein sequence ID" value="BBA36892.1"/>
    <property type="molecule type" value="Genomic_DNA"/>
</dbReference>
<dbReference type="SMART" id="SM00382">
    <property type="entry name" value="AAA"/>
    <property type="match status" value="2"/>
</dbReference>
<keyword evidence="12" id="KW-1185">Reference proteome</keyword>
<keyword evidence="6 11" id="KW-0067">ATP-binding</keyword>
<comment type="subcellular location">
    <subcellularLocation>
        <location evidence="1">Cell inner membrane</location>
        <topology evidence="1">Peripheral membrane protein</topology>
    </subcellularLocation>
</comment>
<keyword evidence="3" id="KW-0813">Transport</keyword>
<evidence type="ECO:0000313" key="11">
    <source>
        <dbReference type="EMBL" id="BBA36892.1"/>
    </source>
</evidence>
<dbReference type="EC" id="7.4.2.9" evidence="8"/>
<evidence type="ECO:0000259" key="10">
    <source>
        <dbReference type="PROSITE" id="PS50893"/>
    </source>
</evidence>
<evidence type="ECO:0000256" key="5">
    <source>
        <dbReference type="ARBA" id="ARBA00022741"/>
    </source>
</evidence>
<comment type="similarity">
    <text evidence="2">Belongs to the ABC transporter superfamily.</text>
</comment>
<protein>
    <recommendedName>
        <fullName evidence="8">ABC-type dipeptide transporter</fullName>
        <ecNumber evidence="8">7.4.2.9</ecNumber>
    </recommendedName>
</protein>
<name>A0A250KZ76_9GAMM</name>
<dbReference type="InterPro" id="IPR003439">
    <property type="entry name" value="ABC_transporter-like_ATP-bd"/>
</dbReference>
<dbReference type="PROSITE" id="PS00211">
    <property type="entry name" value="ABC_TRANSPORTER_1"/>
    <property type="match status" value="2"/>
</dbReference>
<dbReference type="PANTHER" id="PTHR43297">
    <property type="entry name" value="OLIGOPEPTIDE TRANSPORT ATP-BINDING PROTEIN APPD"/>
    <property type="match status" value="1"/>
</dbReference>
<accession>A0A250KZ76</accession>
<organism evidence="11 12">
    <name type="scientific">Methylocaldum marinum</name>
    <dbReference type="NCBI Taxonomy" id="1432792"/>
    <lineage>
        <taxon>Bacteria</taxon>
        <taxon>Pseudomonadati</taxon>
        <taxon>Pseudomonadota</taxon>
        <taxon>Gammaproteobacteria</taxon>
        <taxon>Methylococcales</taxon>
        <taxon>Methylococcaceae</taxon>
        <taxon>Methylocaldum</taxon>
    </lineage>
</organism>
<dbReference type="InterPro" id="IPR013563">
    <property type="entry name" value="Oligopep_ABC_C"/>
</dbReference>
<comment type="catalytic activity">
    <reaction evidence="9">
        <text>a dipeptide(out) + ATP + H2O = a dipeptide(in) + ADP + phosphate + H(+)</text>
        <dbReference type="Rhea" id="RHEA:23120"/>
        <dbReference type="ChEBI" id="CHEBI:15377"/>
        <dbReference type="ChEBI" id="CHEBI:15378"/>
        <dbReference type="ChEBI" id="CHEBI:30616"/>
        <dbReference type="ChEBI" id="CHEBI:43474"/>
        <dbReference type="ChEBI" id="CHEBI:90799"/>
        <dbReference type="ChEBI" id="CHEBI:456216"/>
        <dbReference type="EC" id="7.4.2.9"/>
    </reaction>
</comment>
<dbReference type="Proteomes" id="UP000266313">
    <property type="component" value="Chromosome"/>
</dbReference>
<feature type="domain" description="ABC transporter" evidence="10">
    <location>
        <begin position="21"/>
        <end position="271"/>
    </location>
</feature>
<dbReference type="SUPFAM" id="SSF52540">
    <property type="entry name" value="P-loop containing nucleoside triphosphate hydrolases"/>
    <property type="match status" value="2"/>
</dbReference>
<dbReference type="KEGG" id="mmai:sS8_4969"/>
<evidence type="ECO:0000256" key="8">
    <source>
        <dbReference type="ARBA" id="ARBA00038852"/>
    </source>
</evidence>
<keyword evidence="4" id="KW-1003">Cell membrane</keyword>
<keyword evidence="5" id="KW-0547">Nucleotide-binding</keyword>
<dbReference type="PROSITE" id="PS50893">
    <property type="entry name" value="ABC_TRANSPORTER_2"/>
    <property type="match status" value="2"/>
</dbReference>
<reference evidence="11 12" key="1">
    <citation type="submission" date="2016-12" db="EMBL/GenBank/DDBJ databases">
        <title>Genome sequencing of Methylocaldum marinum.</title>
        <authorList>
            <person name="Takeuchi M."/>
            <person name="Kamagata Y."/>
            <person name="Hiraoka S."/>
            <person name="Oshima K."/>
            <person name="Hattori M."/>
            <person name="Iwasaki W."/>
        </authorList>
    </citation>
    <scope>NUCLEOTIDE SEQUENCE [LARGE SCALE GENOMIC DNA]</scope>
    <source>
        <strain evidence="11 12">S8</strain>
    </source>
</reference>
<dbReference type="PANTHER" id="PTHR43297:SF2">
    <property type="entry name" value="DIPEPTIDE TRANSPORT ATP-BINDING PROTEIN DPPD"/>
    <property type="match status" value="1"/>
</dbReference>
<feature type="domain" description="ABC transporter" evidence="10">
    <location>
        <begin position="293"/>
        <end position="544"/>
    </location>
</feature>
<dbReference type="NCBIfam" id="NF007739">
    <property type="entry name" value="PRK10419.1"/>
    <property type="match status" value="2"/>
</dbReference>
<dbReference type="InterPro" id="IPR017871">
    <property type="entry name" value="ABC_transporter-like_CS"/>
</dbReference>
<evidence type="ECO:0000256" key="9">
    <source>
        <dbReference type="ARBA" id="ARBA00047356"/>
    </source>
</evidence>
<keyword evidence="7" id="KW-0472">Membrane</keyword>
<dbReference type="InterPro" id="IPR003593">
    <property type="entry name" value="AAA+_ATPase"/>
</dbReference>
<dbReference type="NCBIfam" id="NF008453">
    <property type="entry name" value="PRK11308.1"/>
    <property type="match status" value="2"/>
</dbReference>
<proteinExistence type="inferred from homology"/>
<dbReference type="AlphaFoldDB" id="A0A250KZ76"/>
<evidence type="ECO:0000256" key="2">
    <source>
        <dbReference type="ARBA" id="ARBA00005417"/>
    </source>
</evidence>